<keyword evidence="5" id="KW-0472">Membrane</keyword>
<dbReference type="InterPro" id="IPR026739">
    <property type="entry name" value="AP_beta"/>
</dbReference>
<comment type="similarity">
    <text evidence="2">Belongs to the adaptor complexes large subunit family.</text>
</comment>
<organism evidence="7 8">
    <name type="scientific">Entamoeba nuttalli</name>
    <dbReference type="NCBI Taxonomy" id="412467"/>
    <lineage>
        <taxon>Eukaryota</taxon>
        <taxon>Amoebozoa</taxon>
        <taxon>Evosea</taxon>
        <taxon>Archamoebae</taxon>
        <taxon>Mastigamoebida</taxon>
        <taxon>Entamoebidae</taxon>
        <taxon>Entamoeba</taxon>
    </lineage>
</organism>
<gene>
    <name evidence="7" type="ORF">ENUP19_0054G0049</name>
</gene>
<evidence type="ECO:0000313" key="8">
    <source>
        <dbReference type="Proteomes" id="UP001628156"/>
    </source>
</evidence>
<evidence type="ECO:0000256" key="1">
    <source>
        <dbReference type="ARBA" id="ARBA00004308"/>
    </source>
</evidence>
<dbReference type="SUPFAM" id="SSF48371">
    <property type="entry name" value="ARM repeat"/>
    <property type="match status" value="1"/>
</dbReference>
<dbReference type="InterPro" id="IPR016024">
    <property type="entry name" value="ARM-type_fold"/>
</dbReference>
<dbReference type="InterPro" id="IPR011989">
    <property type="entry name" value="ARM-like"/>
</dbReference>
<dbReference type="PANTHER" id="PTHR11134">
    <property type="entry name" value="ADAPTOR COMPLEX SUBUNIT BETA FAMILY MEMBER"/>
    <property type="match status" value="1"/>
</dbReference>
<dbReference type="Pfam" id="PF01602">
    <property type="entry name" value="Adaptin_N"/>
    <property type="match status" value="1"/>
</dbReference>
<accession>A0ABQ0DC90</accession>
<protein>
    <recommendedName>
        <fullName evidence="6">Clathrin/coatomer adaptor adaptin-like N-terminal domain-containing protein</fullName>
    </recommendedName>
</protein>
<comment type="caution">
    <text evidence="7">The sequence shown here is derived from an EMBL/GenBank/DDBJ whole genome shotgun (WGS) entry which is preliminary data.</text>
</comment>
<keyword evidence="8" id="KW-1185">Reference proteome</keyword>
<dbReference type="EMBL" id="BAAFRS010000054">
    <property type="protein sequence ID" value="GAB1220476.1"/>
    <property type="molecule type" value="Genomic_DNA"/>
</dbReference>
<dbReference type="InterPro" id="IPR002553">
    <property type="entry name" value="Clathrin/coatomer_adapt-like_N"/>
</dbReference>
<evidence type="ECO:0000259" key="6">
    <source>
        <dbReference type="Pfam" id="PF01602"/>
    </source>
</evidence>
<keyword evidence="3" id="KW-0813">Transport</keyword>
<dbReference type="Gene3D" id="1.25.10.10">
    <property type="entry name" value="Leucine-rich Repeat Variant"/>
    <property type="match status" value="1"/>
</dbReference>
<sequence>MIKREIKNYQNKLQSAISSRNIDETKSVIQNIIIQSTRGVDMSPLFADVIMACETDDIELKKMVYMYLCTYSEKYPELSILCVNTFYKDCRDSNPIVRGLAIRCMSNFEVDTVREHLYDEIDRLMDDNNTYVRRCSLMALGKVFKDKVITTRPKTDFIPKVVRLTLDNDPSISLDALIILKEINDGKVTMTKKNIEHILGMIKRLQPIEVAEAAMLLRNCEIMEYSDVEHIMNAFDEFIDSLDPASVMETIELFLYISEKFIKQETYTNDILQRATDGYTGLYNYYSTVNAQIVSVILNGILSITQKYNQFFKNSSIIIPTYNDPEEIVMLKMKILQINTSTERLLKLMKHFKTLILDTTIQKYIVDGLVQLGYQSRENADIVISSFVELLNKPLRRCVEIKLFSGIARLIEYYNDITSDEIKYISYLFDDAESIFECDEEDITHVFYICGEYEECFNLDIFIQAIEHWKTLTLQNKQSLLTASVKGFINNKERCSTILKEITKKCLEDEEIDLKIRSRYYLNLIDTNLMKLKEIIFLHHY</sequence>
<evidence type="ECO:0000313" key="7">
    <source>
        <dbReference type="EMBL" id="GAB1220476.1"/>
    </source>
</evidence>
<proteinExistence type="inferred from homology"/>
<keyword evidence="4" id="KW-0653">Protein transport</keyword>
<evidence type="ECO:0000256" key="2">
    <source>
        <dbReference type="ARBA" id="ARBA00006613"/>
    </source>
</evidence>
<evidence type="ECO:0000256" key="4">
    <source>
        <dbReference type="ARBA" id="ARBA00022927"/>
    </source>
</evidence>
<dbReference type="Proteomes" id="UP001628156">
    <property type="component" value="Unassembled WGS sequence"/>
</dbReference>
<feature type="domain" description="Clathrin/coatomer adaptor adaptin-like N-terminal" evidence="6">
    <location>
        <begin position="5"/>
        <end position="527"/>
    </location>
</feature>
<reference evidence="7 8" key="1">
    <citation type="journal article" date="2019" name="PLoS Negl. Trop. Dis.">
        <title>Whole genome sequencing of Entamoeba nuttalli reveals mammalian host-related molecular signatures and a novel octapeptide-repeat surface protein.</title>
        <authorList>
            <person name="Tanaka M."/>
            <person name="Makiuchi T."/>
            <person name="Komiyama T."/>
            <person name="Shiina T."/>
            <person name="Osaki K."/>
            <person name="Tachibana H."/>
        </authorList>
    </citation>
    <scope>NUCLEOTIDE SEQUENCE [LARGE SCALE GENOMIC DNA]</scope>
    <source>
        <strain evidence="7 8">P19-061405</strain>
    </source>
</reference>
<evidence type="ECO:0000256" key="5">
    <source>
        <dbReference type="ARBA" id="ARBA00023136"/>
    </source>
</evidence>
<evidence type="ECO:0000256" key="3">
    <source>
        <dbReference type="ARBA" id="ARBA00022448"/>
    </source>
</evidence>
<comment type="subcellular location">
    <subcellularLocation>
        <location evidence="1">Endomembrane system</location>
    </subcellularLocation>
</comment>
<name>A0ABQ0DC90_9EUKA</name>